<proteinExistence type="predicted"/>
<dbReference type="EMBL" id="JRWP01000002">
    <property type="protein sequence ID" value="KGY10651.1"/>
    <property type="molecule type" value="Genomic_DNA"/>
</dbReference>
<reference evidence="7 8" key="1">
    <citation type="submission" date="2014-10" db="EMBL/GenBank/DDBJ databases">
        <title>Genome sequencing of Vibrio sinaloensis T08.</title>
        <authorList>
            <person name="Chan K.-G."/>
            <person name="Mohamad N.I."/>
        </authorList>
    </citation>
    <scope>NUCLEOTIDE SEQUENCE [LARGE SCALE GENOMIC DNA]</scope>
    <source>
        <strain evidence="7 8">T08</strain>
    </source>
</reference>
<feature type="transmembrane region" description="Helical" evidence="6">
    <location>
        <begin position="215"/>
        <end position="234"/>
    </location>
</feature>
<protein>
    <submittedName>
        <fullName evidence="7">Membrane protein</fullName>
    </submittedName>
</protein>
<comment type="caution">
    <text evidence="7">The sequence shown here is derived from an EMBL/GenBank/DDBJ whole genome shotgun (WGS) entry which is preliminary data.</text>
</comment>
<organism evidence="7 8">
    <name type="scientific">Photobacterium sp. (strain ATCC 43367)</name>
    <dbReference type="NCBI Taxonomy" id="379097"/>
    <lineage>
        <taxon>Bacteria</taxon>
        <taxon>Pseudomonadati</taxon>
        <taxon>Pseudomonadota</taxon>
        <taxon>Gammaproteobacteria</taxon>
        <taxon>Vibrionales</taxon>
        <taxon>Vibrionaceae</taxon>
        <taxon>Vibrio</taxon>
        <taxon>Vibrio oreintalis group</taxon>
    </lineage>
</organism>
<name>A0A0A5I466_PHOS4</name>
<feature type="transmembrane region" description="Helical" evidence="6">
    <location>
        <begin position="84"/>
        <end position="106"/>
    </location>
</feature>
<feature type="transmembrane region" description="Helical" evidence="6">
    <location>
        <begin position="174"/>
        <end position="194"/>
    </location>
</feature>
<feature type="transmembrane region" description="Helical" evidence="6">
    <location>
        <begin position="12"/>
        <end position="34"/>
    </location>
</feature>
<dbReference type="GO" id="GO:0005886">
    <property type="term" value="C:plasma membrane"/>
    <property type="evidence" value="ECO:0007669"/>
    <property type="project" value="UniProtKB-SubCell"/>
</dbReference>
<dbReference type="Proteomes" id="UP000030451">
    <property type="component" value="Unassembled WGS sequence"/>
</dbReference>
<feature type="transmembrane region" description="Helical" evidence="6">
    <location>
        <begin position="376"/>
        <end position="397"/>
    </location>
</feature>
<evidence type="ECO:0000256" key="4">
    <source>
        <dbReference type="ARBA" id="ARBA00022989"/>
    </source>
</evidence>
<feature type="transmembrane region" description="Helical" evidence="6">
    <location>
        <begin position="433"/>
        <end position="454"/>
    </location>
</feature>
<comment type="subcellular location">
    <subcellularLocation>
        <location evidence="1">Cell membrane</location>
        <topology evidence="1">Multi-pass membrane protein</topology>
    </subcellularLocation>
</comment>
<dbReference type="InterPro" id="IPR002797">
    <property type="entry name" value="Polysacc_synth"/>
</dbReference>
<sequence>MASNPLKNMSLYAVSLFLMKGISLFTLPLMAHYLSPVQLGQLEFIGITAVFFSMVIGLAMHENLYRFIGTIDCHDTQKRKASELYTATLLISSGLGIACFTLYNLIGAPIESISESQSFLIGVVLCYEAPLAIGLAWLRLHNQAMLFFKLCVTTVIVQVALLVMILFYRPDVTLIFAANVICTLGQFLFLHVYLPFSIRLPSSEQLQSYLRYSSPLMLSAMVAFALSGAERWFIAGYTDLETLGIYAIAAKFALGVGIMIQPFHMWWMPRRFQVQQTQGNLAVAKTIQQGALLLCVIAVALSWASQLFITLALPANYHQAAQLVAITIMIMVFKELTEMINIGILHAKQTTKLLSINLVAIVIAFIVGALTIEHGVYAILVALLCGQVSRFLFALIMSQRLLPLPYHTGATLGLIALSSLLVISGSFEQPQSVTLLMFVLQPLALIAYAQRVNLIDIKQVRKQFSTTAAAGEK</sequence>
<evidence type="ECO:0000256" key="3">
    <source>
        <dbReference type="ARBA" id="ARBA00022692"/>
    </source>
</evidence>
<keyword evidence="2" id="KW-1003">Cell membrane</keyword>
<dbReference type="AlphaFoldDB" id="A0A0A5I466"/>
<evidence type="ECO:0000256" key="5">
    <source>
        <dbReference type="ARBA" id="ARBA00023136"/>
    </source>
</evidence>
<dbReference type="RefSeq" id="WP_038186988.1">
    <property type="nucleotide sequence ID" value="NZ_JRWP01000002.1"/>
</dbReference>
<gene>
    <name evidence="7" type="ORF">NM06_00910</name>
</gene>
<feature type="transmembrane region" description="Helical" evidence="6">
    <location>
        <begin position="353"/>
        <end position="370"/>
    </location>
</feature>
<keyword evidence="5 6" id="KW-0472">Membrane</keyword>
<dbReference type="OrthoDB" id="9815248at2"/>
<feature type="transmembrane region" description="Helical" evidence="6">
    <location>
        <begin position="246"/>
        <end position="269"/>
    </location>
</feature>
<evidence type="ECO:0000313" key="7">
    <source>
        <dbReference type="EMBL" id="KGY10651.1"/>
    </source>
</evidence>
<feature type="transmembrane region" description="Helical" evidence="6">
    <location>
        <begin position="40"/>
        <end position="60"/>
    </location>
</feature>
<evidence type="ECO:0000256" key="2">
    <source>
        <dbReference type="ARBA" id="ARBA00022475"/>
    </source>
</evidence>
<dbReference type="InterPro" id="IPR050833">
    <property type="entry name" value="Poly_Biosynth_Transport"/>
</dbReference>
<dbReference type="Pfam" id="PF01943">
    <property type="entry name" value="Polysacc_synt"/>
    <property type="match status" value="1"/>
</dbReference>
<feature type="transmembrane region" description="Helical" evidence="6">
    <location>
        <begin position="409"/>
        <end position="427"/>
    </location>
</feature>
<keyword evidence="4 6" id="KW-1133">Transmembrane helix</keyword>
<feature type="transmembrane region" description="Helical" evidence="6">
    <location>
        <begin position="290"/>
        <end position="309"/>
    </location>
</feature>
<keyword evidence="3 6" id="KW-0812">Transmembrane</keyword>
<dbReference type="PANTHER" id="PTHR30250:SF11">
    <property type="entry name" value="O-ANTIGEN TRANSPORTER-RELATED"/>
    <property type="match status" value="1"/>
</dbReference>
<feature type="transmembrane region" description="Helical" evidence="6">
    <location>
        <begin position="118"/>
        <end position="138"/>
    </location>
</feature>
<evidence type="ECO:0000256" key="6">
    <source>
        <dbReference type="SAM" id="Phobius"/>
    </source>
</evidence>
<evidence type="ECO:0000256" key="1">
    <source>
        <dbReference type="ARBA" id="ARBA00004651"/>
    </source>
</evidence>
<accession>A0A0A5I466</accession>
<feature type="transmembrane region" description="Helical" evidence="6">
    <location>
        <begin position="150"/>
        <end position="168"/>
    </location>
</feature>
<dbReference type="STRING" id="379097.SE23_10635"/>
<dbReference type="PANTHER" id="PTHR30250">
    <property type="entry name" value="PST FAMILY PREDICTED COLANIC ACID TRANSPORTER"/>
    <property type="match status" value="1"/>
</dbReference>
<evidence type="ECO:0000313" key="8">
    <source>
        <dbReference type="Proteomes" id="UP000030451"/>
    </source>
</evidence>